<dbReference type="KEGG" id="vg:26634484"/>
<reference evidence="2 3" key="1">
    <citation type="submission" date="2015-07" db="EMBL/GenBank/DDBJ databases">
        <title>Two Asian jumbo phage RSL2 and RSF1 infecting the phytopathogen Ralstonia solanacearum share common features related to the phi-KZ-like phages.</title>
        <authorList>
            <person name="Kawasaki T."/>
            <person name="Fujie M."/>
            <person name="Chatchawankanphanich O."/>
            <person name="Ogata H."/>
            <person name="Yamada T."/>
        </authorList>
    </citation>
    <scope>NUCLEOTIDE SEQUENCE [LARGE SCALE GENOMIC DNA]</scope>
    <source>
        <strain evidence="2 3">RSF1</strain>
    </source>
</reference>
<accession>A0A0K2QQF2</accession>
<dbReference type="Gene3D" id="3.40.630.30">
    <property type="match status" value="1"/>
</dbReference>
<evidence type="ECO:0000313" key="3">
    <source>
        <dbReference type="Proteomes" id="UP000202583"/>
    </source>
</evidence>
<dbReference type="EMBL" id="AP014927">
    <property type="protein sequence ID" value="BAS04815.1"/>
    <property type="molecule type" value="Genomic_DNA"/>
</dbReference>
<evidence type="ECO:0000259" key="1">
    <source>
        <dbReference type="PROSITE" id="PS51186"/>
    </source>
</evidence>
<dbReference type="GeneID" id="26634484"/>
<dbReference type="PROSITE" id="PS51186">
    <property type="entry name" value="GNAT"/>
    <property type="match status" value="1"/>
</dbReference>
<sequence length="140" mass="16742">MTRELVTVDELNLLQMDQYTELLEESRDEPMFYGKALDPKRPRQIVLDEEDNVVGAFEFTRTYWEGTYYWRANRPYVLKKYRGRGLMVPALRFWFLNRRPALAWIDEENIASIRLFFSLGFSKDKPGVMHGKQGHFYVLH</sequence>
<keyword evidence="3" id="KW-1185">Reference proteome</keyword>
<dbReference type="Pfam" id="PF00583">
    <property type="entry name" value="Acetyltransf_1"/>
    <property type="match status" value="1"/>
</dbReference>
<name>A0A0K2QQF2_9CAUD</name>
<feature type="domain" description="N-acetyltransferase" evidence="1">
    <location>
        <begin position="6"/>
        <end position="140"/>
    </location>
</feature>
<dbReference type="SUPFAM" id="SSF55729">
    <property type="entry name" value="Acyl-CoA N-acyltransferases (Nat)"/>
    <property type="match status" value="1"/>
</dbReference>
<dbReference type="InterPro" id="IPR000182">
    <property type="entry name" value="GNAT_dom"/>
</dbReference>
<organism evidence="2 3">
    <name type="scientific">Ralstonia phage RSF1</name>
    <dbReference type="NCBI Taxonomy" id="1689679"/>
    <lineage>
        <taxon>Viruses</taxon>
        <taxon>Duplodnaviria</taxon>
        <taxon>Heunggongvirae</taxon>
        <taxon>Uroviricota</taxon>
        <taxon>Caudoviricetes</taxon>
        <taxon>Chimalliviridae</taxon>
        <taxon>Chiangmaivirus</taxon>
        <taxon>Chiangmaivirus RSF1</taxon>
    </lineage>
</organism>
<protein>
    <recommendedName>
        <fullName evidence="1">N-acetyltransferase domain-containing protein</fullName>
    </recommendedName>
</protein>
<dbReference type="GO" id="GO:0016747">
    <property type="term" value="F:acyltransferase activity, transferring groups other than amino-acyl groups"/>
    <property type="evidence" value="ECO:0007669"/>
    <property type="project" value="InterPro"/>
</dbReference>
<proteinExistence type="predicted"/>
<dbReference type="Proteomes" id="UP000202583">
    <property type="component" value="Segment"/>
</dbReference>
<dbReference type="RefSeq" id="YP_009207827.1">
    <property type="nucleotide sequence ID" value="NC_028899.1"/>
</dbReference>
<dbReference type="InterPro" id="IPR016181">
    <property type="entry name" value="Acyl_CoA_acyltransferase"/>
</dbReference>
<evidence type="ECO:0000313" key="2">
    <source>
        <dbReference type="EMBL" id="BAS04815.1"/>
    </source>
</evidence>